<protein>
    <submittedName>
        <fullName evidence="2">Uncharacterized protein</fullName>
    </submittedName>
</protein>
<reference evidence="2 3" key="1">
    <citation type="journal article" date="2018" name="Front. Plant Sci.">
        <title>Red Clover (Trifolium pratense) and Zigzag Clover (T. medium) - A Picture of Genomic Similarities and Differences.</title>
        <authorList>
            <person name="Dluhosova J."/>
            <person name="Istvanek J."/>
            <person name="Nedelnik J."/>
            <person name="Repkova J."/>
        </authorList>
    </citation>
    <scope>NUCLEOTIDE SEQUENCE [LARGE SCALE GENOMIC DNA]</scope>
    <source>
        <strain evidence="3">cv. 10/8</strain>
        <tissue evidence="2">Leaf</tissue>
    </source>
</reference>
<evidence type="ECO:0000313" key="2">
    <source>
        <dbReference type="EMBL" id="MCI30603.1"/>
    </source>
</evidence>
<feature type="region of interest" description="Disordered" evidence="1">
    <location>
        <begin position="1"/>
        <end position="35"/>
    </location>
</feature>
<organism evidence="2 3">
    <name type="scientific">Trifolium medium</name>
    <dbReference type="NCBI Taxonomy" id="97028"/>
    <lineage>
        <taxon>Eukaryota</taxon>
        <taxon>Viridiplantae</taxon>
        <taxon>Streptophyta</taxon>
        <taxon>Embryophyta</taxon>
        <taxon>Tracheophyta</taxon>
        <taxon>Spermatophyta</taxon>
        <taxon>Magnoliopsida</taxon>
        <taxon>eudicotyledons</taxon>
        <taxon>Gunneridae</taxon>
        <taxon>Pentapetalae</taxon>
        <taxon>rosids</taxon>
        <taxon>fabids</taxon>
        <taxon>Fabales</taxon>
        <taxon>Fabaceae</taxon>
        <taxon>Papilionoideae</taxon>
        <taxon>50 kb inversion clade</taxon>
        <taxon>NPAAA clade</taxon>
        <taxon>Hologalegina</taxon>
        <taxon>IRL clade</taxon>
        <taxon>Trifolieae</taxon>
        <taxon>Trifolium</taxon>
    </lineage>
</organism>
<dbReference type="AlphaFoldDB" id="A0A392R1Z2"/>
<proteinExistence type="predicted"/>
<sequence length="101" mass="10743">QAPLVKVKEEPGVTTRKRANPTDAGTTSKKPNLEAPVVTVTLSDDEMNITSKLVAEHPKSKLVPTSSKKAKGKFELSTGASTSSTIAKEKQLLELGKQDKA</sequence>
<dbReference type="EMBL" id="LXQA010180909">
    <property type="protein sequence ID" value="MCI30603.1"/>
    <property type="molecule type" value="Genomic_DNA"/>
</dbReference>
<comment type="caution">
    <text evidence="2">The sequence shown here is derived from an EMBL/GenBank/DDBJ whole genome shotgun (WGS) entry which is preliminary data.</text>
</comment>
<keyword evidence="3" id="KW-1185">Reference proteome</keyword>
<feature type="non-terminal residue" evidence="2">
    <location>
        <position position="101"/>
    </location>
</feature>
<dbReference type="Proteomes" id="UP000265520">
    <property type="component" value="Unassembled WGS sequence"/>
</dbReference>
<name>A0A392R1Z2_9FABA</name>
<feature type="non-terminal residue" evidence="2">
    <location>
        <position position="1"/>
    </location>
</feature>
<accession>A0A392R1Z2</accession>
<evidence type="ECO:0000256" key="1">
    <source>
        <dbReference type="SAM" id="MobiDB-lite"/>
    </source>
</evidence>
<feature type="region of interest" description="Disordered" evidence="1">
    <location>
        <begin position="59"/>
        <end position="85"/>
    </location>
</feature>
<feature type="compositionally biased region" description="Basic and acidic residues" evidence="1">
    <location>
        <begin position="1"/>
        <end position="11"/>
    </location>
</feature>
<evidence type="ECO:0000313" key="3">
    <source>
        <dbReference type="Proteomes" id="UP000265520"/>
    </source>
</evidence>